<dbReference type="Proteomes" id="UP000000374">
    <property type="component" value="Chromosome"/>
</dbReference>
<keyword evidence="1 2" id="KW-0808">Transferase</keyword>
<keyword evidence="5" id="KW-1185">Reference proteome</keyword>
<organism evidence="4 5">
    <name type="scientific">Verminephrobacter eiseniae (strain EF01-2)</name>
    <dbReference type="NCBI Taxonomy" id="391735"/>
    <lineage>
        <taxon>Bacteria</taxon>
        <taxon>Pseudomonadati</taxon>
        <taxon>Pseudomonadota</taxon>
        <taxon>Betaproteobacteria</taxon>
        <taxon>Burkholderiales</taxon>
        <taxon>Comamonadaceae</taxon>
        <taxon>Verminephrobacter</taxon>
    </lineage>
</organism>
<keyword evidence="3" id="KW-1133">Transmembrane helix</keyword>
<feature type="transmembrane region" description="Helical" evidence="3">
    <location>
        <begin position="205"/>
        <end position="238"/>
    </location>
</feature>
<keyword evidence="3" id="KW-0472">Membrane</keyword>
<feature type="transmembrane region" description="Helical" evidence="3">
    <location>
        <begin position="100"/>
        <end position="118"/>
    </location>
</feature>
<feature type="transmembrane region" description="Helical" evidence="3">
    <location>
        <begin position="163"/>
        <end position="185"/>
    </location>
</feature>
<sequence length="274" mass="28962">MSDSRTSSLLRQALVPPNAVTLTSLAIALVAMWKLPSAVWPTWSVIGCIVLDVMDGRIARMSNRPNALGAQLDSLVDVVAFGALPALLVLHHAASTAWMLHVPTAILFIACAALRLARFNAKTTQAPQRFFTGLPTPVAAGLVASVILVLQRSDQAGHASGPLSGGVICLIAGLAAWLMVTKLPFPSFKTNGGGAASTTPKRRTLIAIVALMFIGLFFHPSLTLLLTFAVYAASGWVIRRKMNQFMDRLAYAKAAASGTGRIGCPAATEHLDRP</sequence>
<dbReference type="KEGG" id="vei:Veis_3111"/>
<dbReference type="AlphaFoldDB" id="A1WMI6"/>
<feature type="transmembrane region" description="Helical" evidence="3">
    <location>
        <begin position="130"/>
        <end position="151"/>
    </location>
</feature>
<name>A1WMI6_VEREI</name>
<dbReference type="GO" id="GO:0016780">
    <property type="term" value="F:phosphotransferase activity, for other substituted phosphate groups"/>
    <property type="evidence" value="ECO:0007669"/>
    <property type="project" value="InterPro"/>
</dbReference>
<dbReference type="GO" id="GO:0016020">
    <property type="term" value="C:membrane"/>
    <property type="evidence" value="ECO:0007669"/>
    <property type="project" value="InterPro"/>
</dbReference>
<dbReference type="PROSITE" id="PS00379">
    <property type="entry name" value="CDP_ALCOHOL_P_TRANSF"/>
    <property type="match status" value="1"/>
</dbReference>
<dbReference type="Pfam" id="PF01066">
    <property type="entry name" value="CDP-OH_P_transf"/>
    <property type="match status" value="1"/>
</dbReference>
<protein>
    <submittedName>
        <fullName evidence="4">CDP-alcohol phosphatidyltransferase</fullName>
    </submittedName>
</protein>
<reference evidence="5" key="1">
    <citation type="submission" date="2006-12" db="EMBL/GenBank/DDBJ databases">
        <title>Complete sequence of chromosome 1 of Verminephrobacter eiseniae EF01-2.</title>
        <authorList>
            <person name="Copeland A."/>
            <person name="Lucas S."/>
            <person name="Lapidus A."/>
            <person name="Barry K."/>
            <person name="Detter J.C."/>
            <person name="Glavina del Rio T."/>
            <person name="Dalin E."/>
            <person name="Tice H."/>
            <person name="Pitluck S."/>
            <person name="Chertkov O."/>
            <person name="Brettin T."/>
            <person name="Bruce D."/>
            <person name="Han C."/>
            <person name="Tapia R."/>
            <person name="Gilna P."/>
            <person name="Schmutz J."/>
            <person name="Larimer F."/>
            <person name="Land M."/>
            <person name="Hauser L."/>
            <person name="Kyrpides N."/>
            <person name="Kim E."/>
            <person name="Stahl D."/>
            <person name="Richardson P."/>
        </authorList>
    </citation>
    <scope>NUCLEOTIDE SEQUENCE [LARGE SCALE GENOMIC DNA]</scope>
    <source>
        <strain evidence="5">EF01-2</strain>
    </source>
</reference>
<evidence type="ECO:0000256" key="1">
    <source>
        <dbReference type="ARBA" id="ARBA00022679"/>
    </source>
</evidence>
<dbReference type="InterPro" id="IPR048254">
    <property type="entry name" value="CDP_ALCOHOL_P_TRANSF_CS"/>
</dbReference>
<accession>A1WMI6</accession>
<proteinExistence type="inferred from homology"/>
<comment type="similarity">
    <text evidence="2">Belongs to the CDP-alcohol phosphatidyltransferase class-I family.</text>
</comment>
<keyword evidence="3" id="KW-0812">Transmembrane</keyword>
<evidence type="ECO:0000313" key="4">
    <source>
        <dbReference type="EMBL" id="ABM58843.1"/>
    </source>
</evidence>
<dbReference type="GO" id="GO:0008654">
    <property type="term" value="P:phospholipid biosynthetic process"/>
    <property type="evidence" value="ECO:0007669"/>
    <property type="project" value="InterPro"/>
</dbReference>
<evidence type="ECO:0000256" key="2">
    <source>
        <dbReference type="RuleBase" id="RU003750"/>
    </source>
</evidence>
<dbReference type="InterPro" id="IPR000462">
    <property type="entry name" value="CDP-OH_P_trans"/>
</dbReference>
<dbReference type="EMBL" id="CP000542">
    <property type="protein sequence ID" value="ABM58843.1"/>
    <property type="molecule type" value="Genomic_DNA"/>
</dbReference>
<evidence type="ECO:0000256" key="3">
    <source>
        <dbReference type="SAM" id="Phobius"/>
    </source>
</evidence>
<feature type="transmembrane region" description="Helical" evidence="3">
    <location>
        <begin position="75"/>
        <end position="94"/>
    </location>
</feature>
<feature type="transmembrane region" description="Helical" evidence="3">
    <location>
        <begin position="12"/>
        <end position="32"/>
    </location>
</feature>
<gene>
    <name evidence="4" type="ordered locus">Veis_3111</name>
</gene>
<evidence type="ECO:0000313" key="5">
    <source>
        <dbReference type="Proteomes" id="UP000000374"/>
    </source>
</evidence>
<dbReference type="InterPro" id="IPR043130">
    <property type="entry name" value="CDP-OH_PTrfase_TM_dom"/>
</dbReference>
<dbReference type="eggNOG" id="COG1183">
    <property type="taxonomic scope" value="Bacteria"/>
</dbReference>
<dbReference type="Gene3D" id="1.20.120.1760">
    <property type="match status" value="1"/>
</dbReference>
<dbReference type="HOGENOM" id="CLU_049944_2_1_4"/>
<dbReference type="STRING" id="391735.Veis_3111"/>